<dbReference type="AlphaFoldDB" id="A0A2X0REM5"/>
<accession>A0A2X0REM5</accession>
<gene>
    <name evidence="3" type="ORF">NITFAB_1724</name>
</gene>
<sequence>MKKSVLTLAVASCFALGFSMAQASTHSHEHSTADEHGDAHGHGSSLPYQGHTDLTGQTQNIKVGADGVRLPYNMAQDKPSVSDAQNGVRPVRGAANPMFAYKNTPKTRVEPNATWGMSGTNRPAGSNHNDYIHSFGAGYNAR</sequence>
<feature type="compositionally biased region" description="Basic and acidic residues" evidence="1">
    <location>
        <begin position="26"/>
        <end position="41"/>
    </location>
</feature>
<evidence type="ECO:0000256" key="1">
    <source>
        <dbReference type="SAM" id="MobiDB-lite"/>
    </source>
</evidence>
<feature type="chain" id="PRO_5016049648" evidence="2">
    <location>
        <begin position="24"/>
        <end position="142"/>
    </location>
</feature>
<feature type="region of interest" description="Disordered" evidence="1">
    <location>
        <begin position="26"/>
        <end position="54"/>
    </location>
</feature>
<organism evidence="3">
    <name type="scientific">Candidatus Nitrotoga fabula</name>
    <dbReference type="NCBI Taxonomy" id="2182327"/>
    <lineage>
        <taxon>Bacteria</taxon>
        <taxon>Pseudomonadati</taxon>
        <taxon>Pseudomonadota</taxon>
        <taxon>Betaproteobacteria</taxon>
        <taxon>Nitrosomonadales</taxon>
        <taxon>Gallionellaceae</taxon>
        <taxon>Candidatus Nitrotoga</taxon>
    </lineage>
</organism>
<evidence type="ECO:0000256" key="2">
    <source>
        <dbReference type="SAM" id="SignalP"/>
    </source>
</evidence>
<name>A0A2X0REM5_9PROT</name>
<dbReference type="EMBL" id="LS423452">
    <property type="protein sequence ID" value="SPS06134.1"/>
    <property type="molecule type" value="Genomic_DNA"/>
</dbReference>
<protein>
    <submittedName>
        <fullName evidence="3">Uncharacterized protein</fullName>
    </submittedName>
</protein>
<feature type="signal peptide" evidence="2">
    <location>
        <begin position="1"/>
        <end position="23"/>
    </location>
</feature>
<evidence type="ECO:0000313" key="3">
    <source>
        <dbReference type="EMBL" id="SPS06134.1"/>
    </source>
</evidence>
<keyword evidence="2" id="KW-0732">Signal</keyword>
<proteinExistence type="predicted"/>
<reference evidence="3" key="1">
    <citation type="submission" date="2018-05" db="EMBL/GenBank/DDBJ databases">
        <authorList>
            <person name="Lanie J.A."/>
            <person name="Ng W.-L."/>
            <person name="Kazmierczak K.M."/>
            <person name="Andrzejewski T.M."/>
            <person name="Davidsen T.M."/>
            <person name="Wayne K.J."/>
            <person name="Tettelin H."/>
            <person name="Glass J.I."/>
            <person name="Rusch D."/>
            <person name="Podicherti R."/>
            <person name="Tsui H.-C.T."/>
            <person name="Winkler M.E."/>
        </authorList>
    </citation>
    <scope>NUCLEOTIDE SEQUENCE</scope>
    <source>
        <strain evidence="3">KNB</strain>
    </source>
</reference>